<dbReference type="OMA" id="DGVITWH"/>
<evidence type="ECO:0000313" key="7">
    <source>
        <dbReference type="EMBL" id="KAA0172348.1"/>
    </source>
</evidence>
<evidence type="ECO:0000256" key="3">
    <source>
        <dbReference type="ARBA" id="ARBA00022837"/>
    </source>
</evidence>
<feature type="domain" description="EF-hand" evidence="4">
    <location>
        <begin position="81"/>
        <end position="116"/>
    </location>
</feature>
<evidence type="ECO:0000256" key="1">
    <source>
        <dbReference type="ARBA" id="ARBA00022723"/>
    </source>
</evidence>
<dbReference type="InterPro" id="IPR051581">
    <property type="entry name" value="Ca-bind"/>
</dbReference>
<dbReference type="Gene3D" id="1.10.238.10">
    <property type="entry name" value="EF-hand"/>
    <property type="match status" value="3"/>
</dbReference>
<evidence type="ECO:0000313" key="6">
    <source>
        <dbReference type="EMBL" id="KAA0167430.1"/>
    </source>
</evidence>
<dbReference type="EMBL" id="VLTM01000005">
    <property type="protein sequence ID" value="KAA0167430.1"/>
    <property type="molecule type" value="Genomic_DNA"/>
</dbReference>
<sequence length="374" mass="41454">MASATALGAGVDRPAAMPLDTKVDALQSRVRAKLESMTGFGDEATQAHQLNKLFRSFNKDKDGWLSFEEFNAALVRMNFVGVQREVQALFDRYDTDGSGFLAFEEFSAALFGLIPNPAGDPVTRSAMERVRAKIAERGGLNGIRSLGRIMRIMDDNGNGKLNRDELKYGLRDFGVDLSDKDLDTVIKTFDRNGDGQVDYDELLIGLRGNMSRVRREVTMQAFEKLDRDGSGEVTIEDLKEVYRVSDDHPDVAAGRSSKEEALMQLLDNFDSTTKDGVVTRDEFLDAYKGISASIDDDDYYLLMMRNAWHIMEGEGATRNTSNLRVLVTRSDGSQQVVGIVDDFGLDKRDYHAIKAALEEQGETDIADIQLAGSS</sequence>
<keyword evidence="3" id="KW-0106">Calcium</keyword>
<dbReference type="PROSITE" id="PS00018">
    <property type="entry name" value="EF_HAND_1"/>
    <property type="match status" value="4"/>
</dbReference>
<dbReference type="PANTHER" id="PTHR34524:SF6">
    <property type="entry name" value="CALCYPHOSINE LIKE"/>
    <property type="match status" value="1"/>
</dbReference>
<keyword evidence="10" id="KW-1185">Reference proteome</keyword>
<evidence type="ECO:0000256" key="2">
    <source>
        <dbReference type="ARBA" id="ARBA00022737"/>
    </source>
</evidence>
<keyword evidence="1" id="KW-0479">Metal-binding</keyword>
<evidence type="ECO:0000313" key="9">
    <source>
        <dbReference type="Proteomes" id="UP000322899"/>
    </source>
</evidence>
<protein>
    <recommendedName>
        <fullName evidence="4">EF-hand domain-containing protein</fullName>
    </recommendedName>
</protein>
<dbReference type="Proteomes" id="UP000325113">
    <property type="component" value="Unassembled WGS sequence"/>
</dbReference>
<evidence type="ECO:0000313" key="11">
    <source>
        <dbReference type="Proteomes" id="UP000324907"/>
    </source>
</evidence>
<name>A0A5A8E4R0_CAFRO</name>
<keyword evidence="2" id="KW-0677">Repeat</keyword>
<dbReference type="EMBL" id="VLTO01000010">
    <property type="protein sequence ID" value="KAA0176087.1"/>
    <property type="molecule type" value="Genomic_DNA"/>
</dbReference>
<evidence type="ECO:0000313" key="10">
    <source>
        <dbReference type="Proteomes" id="UP000323011"/>
    </source>
</evidence>
<comment type="caution">
    <text evidence="7">The sequence shown here is derived from an EMBL/GenBank/DDBJ whole genome shotgun (WGS) entry which is preliminary data.</text>
</comment>
<feature type="domain" description="EF-hand" evidence="4">
    <location>
        <begin position="177"/>
        <end position="212"/>
    </location>
</feature>
<feature type="domain" description="EF-hand" evidence="4">
    <location>
        <begin position="45"/>
        <end position="80"/>
    </location>
</feature>
<dbReference type="PANTHER" id="PTHR34524">
    <property type="entry name" value="CALCYPHOSIN"/>
    <property type="match status" value="1"/>
</dbReference>
<feature type="domain" description="EF-hand" evidence="4">
    <location>
        <begin position="141"/>
        <end position="176"/>
    </location>
</feature>
<evidence type="ECO:0000259" key="4">
    <source>
        <dbReference type="PROSITE" id="PS50222"/>
    </source>
</evidence>
<reference evidence="9 10" key="1">
    <citation type="submission" date="2019-07" db="EMBL/GenBank/DDBJ databases">
        <title>Genomes of Cafeteria roenbergensis.</title>
        <authorList>
            <person name="Fischer M.G."/>
            <person name="Hackl T."/>
            <person name="Roman M."/>
        </authorList>
    </citation>
    <scope>NUCLEOTIDE SEQUENCE [LARGE SCALE GENOMIC DNA]</scope>
    <source>
        <strain evidence="5 10">BVI</strain>
        <strain evidence="6 12">Cflag</strain>
        <strain evidence="8 9">E4-10P</strain>
        <strain evidence="7 11">RCC970-E3</strain>
    </source>
</reference>
<dbReference type="InterPro" id="IPR002048">
    <property type="entry name" value="EF_hand_dom"/>
</dbReference>
<dbReference type="Proteomes" id="UP000322899">
    <property type="component" value="Unassembled WGS sequence"/>
</dbReference>
<proteinExistence type="predicted"/>
<dbReference type="Proteomes" id="UP000324907">
    <property type="component" value="Unassembled WGS sequence"/>
</dbReference>
<accession>A0A5A8E4R0</accession>
<evidence type="ECO:0000313" key="8">
    <source>
        <dbReference type="EMBL" id="KAA0176087.1"/>
    </source>
</evidence>
<evidence type="ECO:0000313" key="5">
    <source>
        <dbReference type="EMBL" id="KAA0151712.1"/>
    </source>
</evidence>
<dbReference type="InterPro" id="IPR011992">
    <property type="entry name" value="EF-hand-dom_pair"/>
</dbReference>
<dbReference type="Proteomes" id="UP000323011">
    <property type="component" value="Unassembled WGS sequence"/>
</dbReference>
<dbReference type="PROSITE" id="PS50222">
    <property type="entry name" value="EF_HAND_2"/>
    <property type="match status" value="5"/>
</dbReference>
<dbReference type="OrthoDB" id="444540at2759"/>
<dbReference type="SUPFAM" id="SSF47473">
    <property type="entry name" value="EF-hand"/>
    <property type="match status" value="2"/>
</dbReference>
<organism evidence="7 11">
    <name type="scientific">Cafeteria roenbergensis</name>
    <name type="common">Marine flagellate</name>
    <dbReference type="NCBI Taxonomy" id="33653"/>
    <lineage>
        <taxon>Eukaryota</taxon>
        <taxon>Sar</taxon>
        <taxon>Stramenopiles</taxon>
        <taxon>Bigyra</taxon>
        <taxon>Opalozoa</taxon>
        <taxon>Bicosoecida</taxon>
        <taxon>Cafeteriaceae</taxon>
        <taxon>Cafeteria</taxon>
    </lineage>
</organism>
<feature type="domain" description="EF-hand" evidence="4">
    <location>
        <begin position="213"/>
        <end position="248"/>
    </location>
</feature>
<dbReference type="GO" id="GO:0005509">
    <property type="term" value="F:calcium ion binding"/>
    <property type="evidence" value="ECO:0007669"/>
    <property type="project" value="InterPro"/>
</dbReference>
<gene>
    <name evidence="8" type="ORF">FNF27_02476</name>
    <name evidence="7" type="ORF">FNF28_00033</name>
    <name evidence="5" type="ORF">FNF29_04399</name>
    <name evidence="6" type="ORF">FNF31_00871</name>
</gene>
<dbReference type="EMBL" id="VLTN01000025">
    <property type="protein sequence ID" value="KAA0151712.1"/>
    <property type="molecule type" value="Genomic_DNA"/>
</dbReference>
<dbReference type="AlphaFoldDB" id="A0A5A8E4R0"/>
<evidence type="ECO:0000313" key="12">
    <source>
        <dbReference type="Proteomes" id="UP000325113"/>
    </source>
</evidence>
<dbReference type="InterPro" id="IPR018247">
    <property type="entry name" value="EF_Hand_1_Ca_BS"/>
</dbReference>
<dbReference type="CDD" id="cd00051">
    <property type="entry name" value="EFh"/>
    <property type="match status" value="1"/>
</dbReference>
<dbReference type="Pfam" id="PF13499">
    <property type="entry name" value="EF-hand_7"/>
    <property type="match status" value="3"/>
</dbReference>
<dbReference type="SMART" id="SM00054">
    <property type="entry name" value="EFh"/>
    <property type="match status" value="6"/>
</dbReference>
<dbReference type="EMBL" id="VLTL01000001">
    <property type="protein sequence ID" value="KAA0172348.1"/>
    <property type="molecule type" value="Genomic_DNA"/>
</dbReference>